<sequence length="203" mass="23548">MEQRVRSPCYKCDWDCWSLPSPSPSPLPSPSSEEPSNRQPSTMQSKFKDEHPFEKPTLRQIATDKTITSTPTMRSKFKDEDPFEKPTPQQTATMRSKFKEEDPFQKHKAEAERIRQKYLDRIQVVNVICEKVEKSDIAAIDKKAPARRHTHITENWAIRGLDDGGTKIRQWRRLLVPPHIEKNAALPLAYTPQRMEACLKPRV</sequence>
<feature type="compositionally biased region" description="Polar residues" evidence="1">
    <location>
        <begin position="63"/>
        <end position="73"/>
    </location>
</feature>
<dbReference type="OrthoDB" id="6738456at2759"/>
<evidence type="ECO:0000313" key="2">
    <source>
        <dbReference type="EMBL" id="KAJ4385216.1"/>
    </source>
</evidence>
<gene>
    <name evidence="2" type="primary">ATG8_1</name>
    <name evidence="2" type="ORF">N0V93_010277</name>
</gene>
<keyword evidence="3" id="KW-1185">Reference proteome</keyword>
<protein>
    <submittedName>
        <fullName evidence="2">Ubiquitin-like protein atg8</fullName>
    </submittedName>
</protein>
<reference evidence="2" key="1">
    <citation type="submission" date="2022-10" db="EMBL/GenBank/DDBJ databases">
        <title>Tapping the CABI collections for fungal endophytes: first genome assemblies for Collariella, Neodidymelliopsis, Ascochyta clinopodiicola, Didymella pomorum, Didymosphaeria variabile, Neocosmospora piperis and Neocucurbitaria cava.</title>
        <authorList>
            <person name="Hill R."/>
        </authorList>
    </citation>
    <scope>NUCLEOTIDE SEQUENCE</scope>
    <source>
        <strain evidence="2">IMI 355082</strain>
    </source>
</reference>
<dbReference type="EMBL" id="JAPEVB010000008">
    <property type="protein sequence ID" value="KAJ4385216.1"/>
    <property type="molecule type" value="Genomic_DNA"/>
</dbReference>
<feature type="region of interest" description="Disordered" evidence="1">
    <location>
        <begin position="21"/>
        <end position="105"/>
    </location>
</feature>
<dbReference type="Gene3D" id="3.10.20.90">
    <property type="entry name" value="Phosphatidylinositol 3-kinase Catalytic Subunit, Chain A, domain 1"/>
    <property type="match status" value="1"/>
</dbReference>
<proteinExistence type="predicted"/>
<dbReference type="Proteomes" id="UP001140453">
    <property type="component" value="Unassembled WGS sequence"/>
</dbReference>
<name>A0A9W9CSL1_9PEZI</name>
<dbReference type="AlphaFoldDB" id="A0A9W9CSL1"/>
<evidence type="ECO:0000313" key="3">
    <source>
        <dbReference type="Proteomes" id="UP001140453"/>
    </source>
</evidence>
<organism evidence="2 3">
    <name type="scientific">Gnomoniopsis smithogilvyi</name>
    <dbReference type="NCBI Taxonomy" id="1191159"/>
    <lineage>
        <taxon>Eukaryota</taxon>
        <taxon>Fungi</taxon>
        <taxon>Dikarya</taxon>
        <taxon>Ascomycota</taxon>
        <taxon>Pezizomycotina</taxon>
        <taxon>Sordariomycetes</taxon>
        <taxon>Sordariomycetidae</taxon>
        <taxon>Diaporthales</taxon>
        <taxon>Gnomoniaceae</taxon>
        <taxon>Gnomoniopsis</taxon>
    </lineage>
</organism>
<evidence type="ECO:0000256" key="1">
    <source>
        <dbReference type="SAM" id="MobiDB-lite"/>
    </source>
</evidence>
<accession>A0A9W9CSL1</accession>
<comment type="caution">
    <text evidence="2">The sequence shown here is derived from an EMBL/GenBank/DDBJ whole genome shotgun (WGS) entry which is preliminary data.</text>
</comment>
<feature type="compositionally biased region" description="Basic and acidic residues" evidence="1">
    <location>
        <begin position="46"/>
        <end position="57"/>
    </location>
</feature>